<proteinExistence type="inferred from homology"/>
<accession>A0A5C1QM01</accession>
<comment type="similarity">
    <text evidence="1">Belongs to the zinc-containing alcohol dehydrogenase family. Quinone oxidoreductase subfamily.</text>
</comment>
<dbReference type="Proteomes" id="UP000324209">
    <property type="component" value="Chromosome"/>
</dbReference>
<evidence type="ECO:0000313" key="3">
    <source>
        <dbReference type="EMBL" id="QEN08239.1"/>
    </source>
</evidence>
<evidence type="ECO:0000256" key="1">
    <source>
        <dbReference type="RuleBase" id="RU364000"/>
    </source>
</evidence>
<keyword evidence="1" id="KW-0862">Zinc</keyword>
<keyword evidence="1" id="KW-0479">Metal-binding</keyword>
<dbReference type="SUPFAM" id="SSF50129">
    <property type="entry name" value="GroES-like"/>
    <property type="match status" value="1"/>
</dbReference>
<sequence length="328" mass="36264">MKTYGYMRAHDIQNFSIEEMNIKTAEPGSLDVIVRVKAISFNPVDTKIREVRSSEDEQPQILGWDASGIIEELGSEVTSFSKGDEVFYAGDLTRPGSYSELQAVDYRLIAKKPVSISHNEAAALPLTSITAWEALFERGFEYTAETKVLIIGGAGGVGSMATQLLKALTPATVIVTASREETQDWCGSMGADYVIGRDIEKDLIEKGIDQVDIVFSTTHTDQYLDVIQSILRPFGSLVLIDDPEKLDIVSFKVKALSVHWELMFTKSMFGYHPEQQGQFFAKLATLVDQGKVKSTINMTLPNSIDSIRKAHKLLESGKSIGKIVMERS</sequence>
<name>A0A5C1QM01_9SPIO</name>
<dbReference type="KEGG" id="ock:EXM22_09660"/>
<dbReference type="SMART" id="SM00829">
    <property type="entry name" value="PKS_ER"/>
    <property type="match status" value="1"/>
</dbReference>
<dbReference type="Gene3D" id="3.40.50.720">
    <property type="entry name" value="NAD(P)-binding Rossmann-like Domain"/>
    <property type="match status" value="1"/>
</dbReference>
<evidence type="ECO:0000259" key="2">
    <source>
        <dbReference type="SMART" id="SM00829"/>
    </source>
</evidence>
<dbReference type="PANTHER" id="PTHR11695">
    <property type="entry name" value="ALCOHOL DEHYDROGENASE RELATED"/>
    <property type="match status" value="1"/>
</dbReference>
<gene>
    <name evidence="3" type="ORF">EXM22_09660</name>
</gene>
<evidence type="ECO:0000313" key="4">
    <source>
        <dbReference type="Proteomes" id="UP000324209"/>
    </source>
</evidence>
<dbReference type="SUPFAM" id="SSF51735">
    <property type="entry name" value="NAD(P)-binding Rossmann-fold domains"/>
    <property type="match status" value="1"/>
</dbReference>
<feature type="domain" description="Enoyl reductase (ER)" evidence="2">
    <location>
        <begin position="10"/>
        <end position="325"/>
    </location>
</feature>
<dbReference type="InterPro" id="IPR036291">
    <property type="entry name" value="NAD(P)-bd_dom_sf"/>
</dbReference>
<dbReference type="CDD" id="cd08252">
    <property type="entry name" value="AL_MDR"/>
    <property type="match status" value="1"/>
</dbReference>
<keyword evidence="4" id="KW-1185">Reference proteome</keyword>
<dbReference type="GO" id="GO:0008270">
    <property type="term" value="F:zinc ion binding"/>
    <property type="evidence" value="ECO:0007669"/>
    <property type="project" value="InterPro"/>
</dbReference>
<dbReference type="InterPro" id="IPR020843">
    <property type="entry name" value="ER"/>
</dbReference>
<dbReference type="Gene3D" id="3.90.180.10">
    <property type="entry name" value="Medium-chain alcohol dehydrogenases, catalytic domain"/>
    <property type="match status" value="1"/>
</dbReference>
<dbReference type="RefSeq" id="WP_149486319.1">
    <property type="nucleotide sequence ID" value="NZ_CP036150.1"/>
</dbReference>
<dbReference type="Pfam" id="PF13602">
    <property type="entry name" value="ADH_zinc_N_2"/>
    <property type="match status" value="1"/>
</dbReference>
<reference evidence="3 4" key="1">
    <citation type="submission" date="2019-02" db="EMBL/GenBank/DDBJ databases">
        <title>Complete Genome Sequence and Methylome Analysis of free living Spirochaetas.</title>
        <authorList>
            <person name="Fomenkov A."/>
            <person name="Dubinina G."/>
            <person name="Leshcheva N."/>
            <person name="Mikheeva N."/>
            <person name="Grabovich M."/>
            <person name="Vincze T."/>
            <person name="Roberts R.J."/>
        </authorList>
    </citation>
    <scope>NUCLEOTIDE SEQUENCE [LARGE SCALE GENOMIC DNA]</scope>
    <source>
        <strain evidence="3 4">K2</strain>
    </source>
</reference>
<dbReference type="NCBIfam" id="TIGR02817">
    <property type="entry name" value="adh_fam_1"/>
    <property type="match status" value="1"/>
</dbReference>
<keyword evidence="1" id="KW-0560">Oxidoreductase</keyword>
<dbReference type="InterPro" id="IPR050700">
    <property type="entry name" value="YIM1/Zinc_Alcohol_DH_Fams"/>
</dbReference>
<dbReference type="InterPro" id="IPR014182">
    <property type="entry name" value="ADH_Zn_typ-1"/>
</dbReference>
<dbReference type="Pfam" id="PF08240">
    <property type="entry name" value="ADH_N"/>
    <property type="match status" value="1"/>
</dbReference>
<protein>
    <recommendedName>
        <fullName evidence="1">Zinc-type alcohol dehydrogenase-like protein</fullName>
    </recommendedName>
</protein>
<dbReference type="OrthoDB" id="9792162at2"/>
<organism evidence="3 4">
    <name type="scientific">Oceanispirochaeta crateris</name>
    <dbReference type="NCBI Taxonomy" id="2518645"/>
    <lineage>
        <taxon>Bacteria</taxon>
        <taxon>Pseudomonadati</taxon>
        <taxon>Spirochaetota</taxon>
        <taxon>Spirochaetia</taxon>
        <taxon>Spirochaetales</taxon>
        <taxon>Spirochaetaceae</taxon>
        <taxon>Oceanispirochaeta</taxon>
    </lineage>
</organism>
<dbReference type="AlphaFoldDB" id="A0A5C1QM01"/>
<dbReference type="InterPro" id="IPR011032">
    <property type="entry name" value="GroES-like_sf"/>
</dbReference>
<dbReference type="InterPro" id="IPR013154">
    <property type="entry name" value="ADH-like_N"/>
</dbReference>
<dbReference type="PANTHER" id="PTHR11695:SF294">
    <property type="entry name" value="RETICULON-4-INTERACTING PROTEIN 1, MITOCHONDRIAL"/>
    <property type="match status" value="1"/>
</dbReference>
<dbReference type="GO" id="GO:0016491">
    <property type="term" value="F:oxidoreductase activity"/>
    <property type="evidence" value="ECO:0007669"/>
    <property type="project" value="UniProtKB-KW"/>
</dbReference>
<dbReference type="EMBL" id="CP036150">
    <property type="protein sequence ID" value="QEN08239.1"/>
    <property type="molecule type" value="Genomic_DNA"/>
</dbReference>